<dbReference type="Proteomes" id="UP000008281">
    <property type="component" value="Unassembled WGS sequence"/>
</dbReference>
<dbReference type="AlphaFoldDB" id="E3NCL2"/>
<reference evidence="2" key="1">
    <citation type="submission" date="2007-07" db="EMBL/GenBank/DDBJ databases">
        <title>PCAP assembly of the Caenorhabditis remanei genome.</title>
        <authorList>
            <consortium name="The Caenorhabditis remanei Sequencing Consortium"/>
            <person name="Wilson R.K."/>
        </authorList>
    </citation>
    <scope>NUCLEOTIDE SEQUENCE [LARGE SCALE GENOMIC DNA]</scope>
    <source>
        <strain evidence="2">PB4641</strain>
    </source>
</reference>
<organism evidence="3">
    <name type="scientific">Caenorhabditis remanei</name>
    <name type="common">Caenorhabditis vulgaris</name>
    <dbReference type="NCBI Taxonomy" id="31234"/>
    <lineage>
        <taxon>Eukaryota</taxon>
        <taxon>Metazoa</taxon>
        <taxon>Ecdysozoa</taxon>
        <taxon>Nematoda</taxon>
        <taxon>Chromadorea</taxon>
        <taxon>Rhabditida</taxon>
        <taxon>Rhabditina</taxon>
        <taxon>Rhabditomorpha</taxon>
        <taxon>Rhabditoidea</taxon>
        <taxon>Rhabditidae</taxon>
        <taxon>Peloderinae</taxon>
        <taxon>Caenorhabditis</taxon>
    </lineage>
</organism>
<keyword evidence="1" id="KW-0732">Signal</keyword>
<evidence type="ECO:0000313" key="2">
    <source>
        <dbReference type="EMBL" id="EFO92852.1"/>
    </source>
</evidence>
<feature type="signal peptide" evidence="1">
    <location>
        <begin position="1"/>
        <end position="17"/>
    </location>
</feature>
<keyword evidence="3" id="KW-1185">Reference proteome</keyword>
<dbReference type="CTD" id="9810760"/>
<evidence type="ECO:0000256" key="1">
    <source>
        <dbReference type="SAM" id="SignalP"/>
    </source>
</evidence>
<sequence>MNILLGIILLCAQLADSAFVNRCYEEDDLMNIKNNFDSQRSEFAIKYNIANMNELLYDPNLEKIARSFKSCDDLKDGFNYQISIALKETNAVFEQFLLETNQTDKIDQYEKNKGFGDFHPLQTGFFACELRDACRRGDSGGTMLYILSPRGKINKSAIKYGKPGSACTNGTTSDPGGICKVTIDEGLWPFPYYEDEEAEIDEYLESRMNTTVAAVETTESGAGGLNFFCSFTGLAVAILFRSFFE</sequence>
<dbReference type="GeneID" id="9810760"/>
<evidence type="ECO:0000313" key="3">
    <source>
        <dbReference type="Proteomes" id="UP000008281"/>
    </source>
</evidence>
<protein>
    <submittedName>
        <fullName evidence="2">Uncharacterized protein</fullName>
    </submittedName>
</protein>
<feature type="chain" id="PRO_5003178480" evidence="1">
    <location>
        <begin position="18"/>
        <end position="245"/>
    </location>
</feature>
<dbReference type="InParanoid" id="E3NCL2"/>
<dbReference type="KEGG" id="crq:GCK72_000103"/>
<proteinExistence type="predicted"/>
<dbReference type="RefSeq" id="XP_003093859.2">
    <property type="nucleotide sequence ID" value="XM_003093811.2"/>
</dbReference>
<dbReference type="EMBL" id="DS268598">
    <property type="protein sequence ID" value="EFO92852.1"/>
    <property type="molecule type" value="Genomic_DNA"/>
</dbReference>
<gene>
    <name evidence="2" type="ORF">CRE_22663</name>
</gene>
<dbReference type="HOGENOM" id="CLU_086463_1_1_1"/>
<accession>E3NCL2</accession>
<name>E3NCL2_CAERE</name>